<dbReference type="EMBL" id="QUBQ01000009">
    <property type="protein sequence ID" value="REK69240.1"/>
    <property type="molecule type" value="Genomic_DNA"/>
</dbReference>
<protein>
    <submittedName>
        <fullName evidence="1">Uncharacterized protein</fullName>
    </submittedName>
</protein>
<gene>
    <name evidence="1" type="ORF">DX130_25335</name>
</gene>
<dbReference type="AlphaFoldDB" id="A0A371P105"/>
<proteinExistence type="predicted"/>
<dbReference type="RefSeq" id="WP_116050115.1">
    <property type="nucleotide sequence ID" value="NZ_QUBQ01000009.1"/>
</dbReference>
<accession>A0A371P105</accession>
<reference evidence="1 2" key="1">
    <citation type="submission" date="2018-08" db="EMBL/GenBank/DDBJ databases">
        <title>Paenibacillus sp. M4BSY-1, whole genome shotgun sequence.</title>
        <authorList>
            <person name="Tuo L."/>
        </authorList>
    </citation>
    <scope>NUCLEOTIDE SEQUENCE [LARGE SCALE GENOMIC DNA]</scope>
    <source>
        <strain evidence="1 2">M4BSY-1</strain>
    </source>
</reference>
<name>A0A371P105_9BACL</name>
<organism evidence="1 2">
    <name type="scientific">Paenibacillus paeoniae</name>
    <dbReference type="NCBI Taxonomy" id="2292705"/>
    <lineage>
        <taxon>Bacteria</taxon>
        <taxon>Bacillati</taxon>
        <taxon>Bacillota</taxon>
        <taxon>Bacilli</taxon>
        <taxon>Bacillales</taxon>
        <taxon>Paenibacillaceae</taxon>
        <taxon>Paenibacillus</taxon>
    </lineage>
</organism>
<keyword evidence="2" id="KW-1185">Reference proteome</keyword>
<dbReference type="OrthoDB" id="2624176at2"/>
<dbReference type="Proteomes" id="UP000261905">
    <property type="component" value="Unassembled WGS sequence"/>
</dbReference>
<comment type="caution">
    <text evidence="1">The sequence shown here is derived from an EMBL/GenBank/DDBJ whole genome shotgun (WGS) entry which is preliminary data.</text>
</comment>
<evidence type="ECO:0000313" key="2">
    <source>
        <dbReference type="Proteomes" id="UP000261905"/>
    </source>
</evidence>
<sequence>MTKPMDTYNRYVEQEDTLYQQLETLEQCQVAVFDHIFRYGERFNKDMVEELLRSVHQMEVNVRLELLHLRLKKAFLAYDMKHN</sequence>
<evidence type="ECO:0000313" key="1">
    <source>
        <dbReference type="EMBL" id="REK69240.1"/>
    </source>
</evidence>